<reference evidence="4 5" key="2">
    <citation type="submission" date="2015-05" db="EMBL/GenBank/DDBJ databases">
        <authorList>
            <person name="Morales-Cruz A."/>
            <person name="Amrine K.C."/>
            <person name="Cantu D."/>
        </authorList>
    </citation>
    <scope>NUCLEOTIDE SEQUENCE [LARGE SCALE GENOMIC DNA]</scope>
    <source>
        <strain evidence="4">DA912</strain>
    </source>
</reference>
<evidence type="ECO:0000256" key="2">
    <source>
        <dbReference type="SAM" id="SignalP"/>
    </source>
</evidence>
<dbReference type="Proteomes" id="UP000034680">
    <property type="component" value="Unassembled WGS sequence"/>
</dbReference>
<protein>
    <submittedName>
        <fullName evidence="4">Putative wsc domain-containing protein</fullName>
    </submittedName>
</protein>
<dbReference type="STRING" id="1214573.A0A0G2IGC4"/>
<reference evidence="4 5" key="1">
    <citation type="submission" date="2015-05" db="EMBL/GenBank/DDBJ databases">
        <title>Distinctive expansion of gene families associated with plant cell wall degradation and secondary metabolism in the genomes of grapevine trunk pathogens.</title>
        <authorList>
            <person name="Lawrence D.P."/>
            <person name="Travadon R."/>
            <person name="Rolshausen P.E."/>
            <person name="Baumgartner K."/>
        </authorList>
    </citation>
    <scope>NUCLEOTIDE SEQUENCE [LARGE SCALE GENOMIC DNA]</scope>
    <source>
        <strain evidence="4">DA912</strain>
    </source>
</reference>
<gene>
    <name evidence="4" type="ORF">UCDDA912_g00459</name>
</gene>
<feature type="compositionally biased region" description="Basic residues" evidence="1">
    <location>
        <begin position="487"/>
        <end position="505"/>
    </location>
</feature>
<feature type="region of interest" description="Disordered" evidence="1">
    <location>
        <begin position="481"/>
        <end position="505"/>
    </location>
</feature>
<dbReference type="PANTHER" id="PTHR43662">
    <property type="match status" value="1"/>
</dbReference>
<evidence type="ECO:0000313" key="5">
    <source>
        <dbReference type="Proteomes" id="UP000034680"/>
    </source>
</evidence>
<sequence>MNSKQLLSLGATVALMGGQASAFWRMECRGTTGQARIDPLISPGTVADHAHQIFGSGGFGETADYTSLVESNCTSCAATQDKSAYWTPIPYFKDDSTGEYEAVANVGGMLAYYFLNGEDIKAFPKGFRMIAGDTNRRNYSVGDGDYQQPDPDKSLWRSLNQVTEDDLAQRALGFNCLDYSKAAEGSLYRHFLPSKDYIDANCPDGIRFELMFPSCWDGKNLDSDDHMSHVAYPDLVINGDCPSDFPVRLPGLFYETIWDMHKFSDSKGIFVMSNGDPYGFGYHGDFIMGWEENDSFKLQDAVDVCTSTSGRVEDCPVFNLQDQSTMNECKIDLPGELLKEDVVGPLSGLPGDVQVFWGPGPASASDSEATAPSSVVLPTLTYSAGSTASVNGSFVPGNAFKAASTSTSTSTPEPMAEAVKGAAVVTPAVSSPPTGPADIATSTAYETTTLADGTVLVNEVVYVEVIDYVTVGTTTTVYVDPTGAPAARRRSAHAHHHRHVHGRAH</sequence>
<proteinExistence type="predicted"/>
<feature type="domain" description="DUF1996" evidence="3">
    <location>
        <begin position="38"/>
        <end position="290"/>
    </location>
</feature>
<dbReference type="PANTHER" id="PTHR43662:SF7">
    <property type="entry name" value="DUF1996 DOMAIN-CONTAINING PROTEIN"/>
    <property type="match status" value="1"/>
</dbReference>
<keyword evidence="2" id="KW-0732">Signal</keyword>
<comment type="caution">
    <text evidence="4">The sequence shown here is derived from an EMBL/GenBank/DDBJ whole genome shotgun (WGS) entry which is preliminary data.</text>
</comment>
<evidence type="ECO:0000256" key="1">
    <source>
        <dbReference type="SAM" id="MobiDB-lite"/>
    </source>
</evidence>
<dbReference type="InterPro" id="IPR018535">
    <property type="entry name" value="DUF1996"/>
</dbReference>
<organism evidence="4 5">
    <name type="scientific">Diaporthe ampelina</name>
    <dbReference type="NCBI Taxonomy" id="1214573"/>
    <lineage>
        <taxon>Eukaryota</taxon>
        <taxon>Fungi</taxon>
        <taxon>Dikarya</taxon>
        <taxon>Ascomycota</taxon>
        <taxon>Pezizomycotina</taxon>
        <taxon>Sordariomycetes</taxon>
        <taxon>Sordariomycetidae</taxon>
        <taxon>Diaporthales</taxon>
        <taxon>Diaporthaceae</taxon>
        <taxon>Diaporthe</taxon>
    </lineage>
</organism>
<dbReference type="Pfam" id="PF09362">
    <property type="entry name" value="DUF1996"/>
    <property type="match status" value="1"/>
</dbReference>
<keyword evidence="5" id="KW-1185">Reference proteome</keyword>
<feature type="chain" id="PRO_5002545699" evidence="2">
    <location>
        <begin position="23"/>
        <end position="505"/>
    </location>
</feature>
<feature type="signal peptide" evidence="2">
    <location>
        <begin position="1"/>
        <end position="22"/>
    </location>
</feature>
<accession>A0A0G2IGC4</accession>
<dbReference type="OrthoDB" id="74764at2759"/>
<dbReference type="AlphaFoldDB" id="A0A0G2IGC4"/>
<dbReference type="EMBL" id="LCUC01000016">
    <property type="protein sequence ID" value="KKY39570.1"/>
    <property type="molecule type" value="Genomic_DNA"/>
</dbReference>
<name>A0A0G2IGC4_9PEZI</name>
<evidence type="ECO:0000313" key="4">
    <source>
        <dbReference type="EMBL" id="KKY39570.1"/>
    </source>
</evidence>
<evidence type="ECO:0000259" key="3">
    <source>
        <dbReference type="Pfam" id="PF09362"/>
    </source>
</evidence>